<dbReference type="AlphaFoldDB" id="A0A1L5YBQ5"/>
<dbReference type="Gene3D" id="1.10.3210.10">
    <property type="entry name" value="Hypothetical protein af1432"/>
    <property type="match status" value="1"/>
</dbReference>
<organism evidence="8">
    <name type="scientific">Paulinella micropora</name>
    <dbReference type="NCBI Taxonomy" id="1928728"/>
    <lineage>
        <taxon>Eukaryota</taxon>
        <taxon>Sar</taxon>
        <taxon>Rhizaria</taxon>
        <taxon>Cercozoa</taxon>
        <taxon>Imbricatea</taxon>
        <taxon>Silicofilosea</taxon>
        <taxon>Euglyphida</taxon>
        <taxon>Paulinellidae</taxon>
        <taxon>Paulinella</taxon>
    </lineage>
</organism>
<protein>
    <recommendedName>
        <fullName evidence="4">Putative GTP diphosphokinase RSH1, chloroplastic</fullName>
        <ecNumber evidence="2">2.7.6.5</ecNumber>
    </recommendedName>
    <alternativeName>
        <fullName evidence="5">RelA/SpoT homolog 1</fullName>
    </alternativeName>
    <alternativeName>
        <fullName evidence="6">ppGpp synthetase RSH1</fullName>
    </alternativeName>
</protein>
<dbReference type="Gene3D" id="3.10.20.30">
    <property type="match status" value="1"/>
</dbReference>
<dbReference type="Pfam" id="PF02824">
    <property type="entry name" value="TGS"/>
    <property type="match status" value="1"/>
</dbReference>
<dbReference type="GO" id="GO:0015969">
    <property type="term" value="P:guanosine tetraphosphate metabolic process"/>
    <property type="evidence" value="ECO:0007669"/>
    <property type="project" value="InterPro"/>
</dbReference>
<evidence type="ECO:0000256" key="5">
    <source>
        <dbReference type="ARBA" id="ARBA00075768"/>
    </source>
</evidence>
<dbReference type="InterPro" id="IPR004095">
    <property type="entry name" value="TGS"/>
</dbReference>
<dbReference type="InterPro" id="IPR006674">
    <property type="entry name" value="HD_domain"/>
</dbReference>
<dbReference type="SMART" id="SM00954">
    <property type="entry name" value="RelA_SpoT"/>
    <property type="match status" value="1"/>
</dbReference>
<dbReference type="GO" id="GO:0008728">
    <property type="term" value="F:GTP diphosphokinase activity"/>
    <property type="evidence" value="ECO:0007669"/>
    <property type="project" value="UniProtKB-EC"/>
</dbReference>
<dbReference type="CDD" id="cd00077">
    <property type="entry name" value="HDc"/>
    <property type="match status" value="1"/>
</dbReference>
<feature type="domain" description="HD" evidence="7">
    <location>
        <begin position="61"/>
        <end position="160"/>
    </location>
</feature>
<dbReference type="Gene3D" id="3.30.460.10">
    <property type="entry name" value="Beta Polymerase, domain 2"/>
    <property type="match status" value="1"/>
</dbReference>
<geneLocation type="plastid" evidence="8"/>
<dbReference type="InterPro" id="IPR012675">
    <property type="entry name" value="Beta-grasp_dom_sf"/>
</dbReference>
<evidence type="ECO:0000313" key="9">
    <source>
        <dbReference type="EMBL" id="AQX44897.1"/>
    </source>
</evidence>
<comment type="similarity">
    <text evidence="1">Belongs to the RelA/SpoT family.</text>
</comment>
<accession>A0A1L5YBQ5</accession>
<evidence type="ECO:0000256" key="2">
    <source>
        <dbReference type="ARBA" id="ARBA00013251"/>
    </source>
</evidence>
<gene>
    <name evidence="8" type="ORF">PCKR_343</name>
    <name evidence="9" type="ORF">PFK_343</name>
</gene>
<dbReference type="SMART" id="SM00471">
    <property type="entry name" value="HDc"/>
    <property type="match status" value="1"/>
</dbReference>
<dbReference type="SUPFAM" id="SSF81271">
    <property type="entry name" value="TGS-like"/>
    <property type="match status" value="1"/>
</dbReference>
<dbReference type="Pfam" id="PF04607">
    <property type="entry name" value="RelA_SpoT"/>
    <property type="match status" value="1"/>
</dbReference>
<keyword evidence="8" id="KW-0378">Hydrolase</keyword>
<dbReference type="EMBL" id="KY124271">
    <property type="protein sequence ID" value="AQX44897.1"/>
    <property type="molecule type" value="Genomic_DNA"/>
</dbReference>
<dbReference type="NCBIfam" id="TIGR00691">
    <property type="entry name" value="spoT_relA"/>
    <property type="match status" value="1"/>
</dbReference>
<dbReference type="SUPFAM" id="SSF109604">
    <property type="entry name" value="HD-domain/PDEase-like"/>
    <property type="match status" value="1"/>
</dbReference>
<evidence type="ECO:0000313" key="8">
    <source>
        <dbReference type="EMBL" id="APP88130.1"/>
    </source>
</evidence>
<name>A0A1L5YBQ5_9EUKA</name>
<dbReference type="InterPro" id="IPR043519">
    <property type="entry name" value="NT_sf"/>
</dbReference>
<dbReference type="PANTHER" id="PTHR21262:SF31">
    <property type="entry name" value="GTP PYROPHOSPHOKINASE"/>
    <property type="match status" value="1"/>
</dbReference>
<proteinExistence type="inferred from homology"/>
<evidence type="ECO:0000259" key="7">
    <source>
        <dbReference type="PROSITE" id="PS51831"/>
    </source>
</evidence>
<evidence type="ECO:0000256" key="4">
    <source>
        <dbReference type="ARBA" id="ARBA00070102"/>
    </source>
</evidence>
<dbReference type="Pfam" id="PF13328">
    <property type="entry name" value="HD_4"/>
    <property type="match status" value="1"/>
</dbReference>
<dbReference type="InterPro" id="IPR012676">
    <property type="entry name" value="TGS-like"/>
</dbReference>
<dbReference type="GO" id="GO:0005886">
    <property type="term" value="C:plasma membrane"/>
    <property type="evidence" value="ECO:0007669"/>
    <property type="project" value="TreeGrafter"/>
</dbReference>
<dbReference type="FunFam" id="1.10.3210.10:FF:000001">
    <property type="entry name" value="GTP pyrophosphokinase RelA"/>
    <property type="match status" value="1"/>
</dbReference>
<dbReference type="EMBL" id="KX897545">
    <property type="protein sequence ID" value="APP88130.1"/>
    <property type="molecule type" value="Genomic_DNA"/>
</dbReference>
<dbReference type="PANTHER" id="PTHR21262">
    <property type="entry name" value="GUANOSINE-3',5'-BIS DIPHOSPHATE 3'-PYROPHOSPHOHYDROLASE"/>
    <property type="match status" value="1"/>
</dbReference>
<dbReference type="InterPro" id="IPR004811">
    <property type="entry name" value="RelA/Spo_fam"/>
</dbReference>
<comment type="pathway">
    <text evidence="3">Purine metabolism.</text>
</comment>
<reference evidence="8" key="1">
    <citation type="journal article" date="2017" name="Protist">
        <title>Diversity of the Photosynthetic Paulinella Species, with the Description of Paulinella micropora sp. nov. and the Chromatophore Genome Sequence for strain KR01.</title>
        <authorList>
            <person name="Lhee D."/>
            <person name="Yang E.C."/>
            <person name="Kim J.I."/>
            <person name="Nakayama T."/>
            <person name="Zuccarello G."/>
            <person name="Andersen R.A."/>
            <person name="Yoon H.S."/>
        </authorList>
    </citation>
    <scope>NUCLEOTIDE SEQUENCE</scope>
    <source>
        <strain evidence="9">FK01</strain>
        <strain evidence="8">KR01</strain>
    </source>
</reference>
<dbReference type="InterPro" id="IPR003607">
    <property type="entry name" value="HD/PDEase_dom"/>
</dbReference>
<keyword evidence="8" id="KW-0934">Plastid</keyword>
<sequence>MHYVFDHDLPLPRWLEHSLDCLSKDSPCSLDALNSKILLAVAFDFAFRFHEGQFRATGEPYIVHPLAVSNILYNAGSSPSVIIAGLLHDIVEDTQITSQRIEIHFGSEVRLLVEGVTKLGKIHSLNYTEARAENLHKLFITMANDIRVVLVKLADRLHNMRTIASLHGEKQQRIAWETREIYAPLANRLGIACFQWELEDLAFKILEPDVFLKIQSYVAANRSEREFRVSQIVNLLKNHLSILNSNNSHIEGRTKHLYGLWSKMQSQQRTFEDIYDVAGLRIITPDVESCYSSLSIIYQVFCPILGRFKDYIGLPKPNGYQSLHTAVIGISRPIEMQIRTNEMHQIAEYGIASHVRYKEGGSPAEVKSKCFNWLYQFAEWQENNEPNRHSDYLALVKEDLLIDDLYVFTPKGDLIHLNPGSSAVDFAYFVNTSIGDCFQQVAINGYLCPFSTALQNGDVIQVFTDKYPSPKLDWLNYLSTSTAHTYIRQWYVDRYNWDESIRIGRLLIERELGSDGLYVLLNSNSIARMMSYHGFITIKDLISALGYGEIILNYLMNYLRG</sequence>
<evidence type="ECO:0000256" key="3">
    <source>
        <dbReference type="ARBA" id="ARBA00025704"/>
    </source>
</evidence>
<dbReference type="InterPro" id="IPR007685">
    <property type="entry name" value="RelA_SpoT"/>
</dbReference>
<dbReference type="PROSITE" id="PS51831">
    <property type="entry name" value="HD"/>
    <property type="match status" value="1"/>
</dbReference>
<dbReference type="CDD" id="cd05399">
    <property type="entry name" value="NT_Rel-Spo_like"/>
    <property type="match status" value="1"/>
</dbReference>
<evidence type="ECO:0000256" key="1">
    <source>
        <dbReference type="ARBA" id="ARBA00007476"/>
    </source>
</evidence>
<dbReference type="EC" id="2.7.6.5" evidence="2"/>
<dbReference type="SUPFAM" id="SSF81301">
    <property type="entry name" value="Nucleotidyltransferase"/>
    <property type="match status" value="1"/>
</dbReference>
<dbReference type="FunFam" id="3.10.20.30:FF:000002">
    <property type="entry name" value="GTP pyrophosphokinase (RelA/SpoT)"/>
    <property type="match status" value="1"/>
</dbReference>
<dbReference type="GO" id="GO:0016787">
    <property type="term" value="F:hydrolase activity"/>
    <property type="evidence" value="ECO:0007669"/>
    <property type="project" value="UniProtKB-KW"/>
</dbReference>
<evidence type="ECO:0000256" key="6">
    <source>
        <dbReference type="ARBA" id="ARBA00082153"/>
    </source>
</evidence>